<evidence type="ECO:0000256" key="1">
    <source>
        <dbReference type="ARBA" id="ARBA00023015"/>
    </source>
</evidence>
<reference evidence="4 5" key="1">
    <citation type="submission" date="2022-08" db="EMBL/GenBank/DDBJ databases">
        <title>Paenibacillus endoradicis sp. nov., Paenibacillus radicibacter sp. nov and Paenibacillus pararadicis sp. nov., three cold-adapted plant growth-promoting bacteria isolated from root of Larix gmelinii in Great Khingan.</title>
        <authorList>
            <person name="Xue H."/>
        </authorList>
    </citation>
    <scope>NUCLEOTIDE SEQUENCE [LARGE SCALE GENOMIC DNA]</scope>
    <source>
        <strain evidence="4 5">N5-1-1-5</strain>
    </source>
</reference>
<feature type="domain" description="HTH araC/xylS-type" evidence="3">
    <location>
        <begin position="72"/>
        <end position="117"/>
    </location>
</feature>
<evidence type="ECO:0000313" key="4">
    <source>
        <dbReference type="EMBL" id="MCR8632734.1"/>
    </source>
</evidence>
<dbReference type="InterPro" id="IPR009057">
    <property type="entry name" value="Homeodomain-like_sf"/>
</dbReference>
<evidence type="ECO:0000256" key="2">
    <source>
        <dbReference type="ARBA" id="ARBA00023163"/>
    </source>
</evidence>
<dbReference type="SUPFAM" id="SSF46689">
    <property type="entry name" value="Homeodomain-like"/>
    <property type="match status" value="1"/>
</dbReference>
<dbReference type="EMBL" id="JANQBD010000011">
    <property type="protein sequence ID" value="MCR8632734.1"/>
    <property type="molecule type" value="Genomic_DNA"/>
</dbReference>
<protein>
    <submittedName>
        <fullName evidence="4">AraC family transcriptional regulator</fullName>
    </submittedName>
</protein>
<name>A0ABT1YHR0_9BACL</name>
<dbReference type="PANTHER" id="PTHR43436:SF1">
    <property type="entry name" value="TRANSCRIPTIONAL REGULATORY PROTEIN"/>
    <property type="match status" value="1"/>
</dbReference>
<evidence type="ECO:0000313" key="5">
    <source>
        <dbReference type="Proteomes" id="UP001300012"/>
    </source>
</evidence>
<keyword evidence="1" id="KW-0805">Transcription regulation</keyword>
<proteinExistence type="predicted"/>
<dbReference type="Gene3D" id="1.10.10.60">
    <property type="entry name" value="Homeodomain-like"/>
    <property type="match status" value="1"/>
</dbReference>
<dbReference type="PANTHER" id="PTHR43436">
    <property type="entry name" value="ARAC-FAMILY TRANSCRIPTIONAL REGULATOR"/>
    <property type="match status" value="1"/>
</dbReference>
<dbReference type="InterPro" id="IPR018060">
    <property type="entry name" value="HTH_AraC"/>
</dbReference>
<dbReference type="Pfam" id="PF00165">
    <property type="entry name" value="HTH_AraC"/>
    <property type="match status" value="1"/>
</dbReference>
<dbReference type="InterPro" id="IPR009594">
    <property type="entry name" value="Tscrpt_reg_HTH_AraC_N"/>
</dbReference>
<dbReference type="Proteomes" id="UP001300012">
    <property type="component" value="Unassembled WGS sequence"/>
</dbReference>
<keyword evidence="2" id="KW-0804">Transcription</keyword>
<accession>A0ABT1YHR0</accession>
<sequence length="128" mass="14346">MMRTSFFFVYPSADLGIMGAVKRLMDCLLNPGDAELLAPLVMDEILIRVLRSPIGVHVAEMGFADSSVQRVAKAIAWLCDNFSQQMKVADLAELVHMSESSFREHFKSVTSMSPLQYQKALAFMKRDV</sequence>
<comment type="caution">
    <text evidence="4">The sequence shown here is derived from an EMBL/GenBank/DDBJ whole genome shotgun (WGS) entry which is preliminary data.</text>
</comment>
<organism evidence="4 5">
    <name type="scientific">Paenibacillus radicis</name>
    <name type="common">ex Xue et al. 2023</name>
    <dbReference type="NCBI Taxonomy" id="2972489"/>
    <lineage>
        <taxon>Bacteria</taxon>
        <taxon>Bacillati</taxon>
        <taxon>Bacillota</taxon>
        <taxon>Bacilli</taxon>
        <taxon>Bacillales</taxon>
        <taxon>Paenibacillaceae</taxon>
        <taxon>Paenibacillus</taxon>
    </lineage>
</organism>
<keyword evidence="5" id="KW-1185">Reference proteome</keyword>
<dbReference type="PROSITE" id="PS01124">
    <property type="entry name" value="HTH_ARAC_FAMILY_2"/>
    <property type="match status" value="1"/>
</dbReference>
<dbReference type="Pfam" id="PF06719">
    <property type="entry name" value="AraC_N"/>
    <property type="match status" value="1"/>
</dbReference>
<gene>
    <name evidence="4" type="ORF">NV381_16145</name>
</gene>
<dbReference type="RefSeq" id="WP_258214322.1">
    <property type="nucleotide sequence ID" value="NZ_JANQBD010000011.1"/>
</dbReference>
<evidence type="ECO:0000259" key="3">
    <source>
        <dbReference type="PROSITE" id="PS01124"/>
    </source>
</evidence>